<dbReference type="Proteomes" id="UP000278775">
    <property type="component" value="Unassembled WGS sequence"/>
</dbReference>
<evidence type="ECO:0000313" key="1">
    <source>
        <dbReference type="EMBL" id="RNA63951.1"/>
    </source>
</evidence>
<dbReference type="OrthoDB" id="9554354at2"/>
<evidence type="ECO:0000313" key="2">
    <source>
        <dbReference type="EMBL" id="RNA63978.1"/>
    </source>
</evidence>
<sequence length="84" mass="9987">MKSIVMHRILNFIHNNNIDIVEEIFKDKVGTGTLTHILNKKESYKKQHNDNIKVWFEFISHLDDENSEILYHHINSKTTLKETP</sequence>
<dbReference type="AlphaFoldDB" id="A0A3M7TK67"/>
<proteinExistence type="predicted"/>
<evidence type="ECO:0000313" key="3">
    <source>
        <dbReference type="Proteomes" id="UP000278775"/>
    </source>
</evidence>
<dbReference type="RefSeq" id="WP_122634722.1">
    <property type="nucleotide sequence ID" value="NZ_QWIU01000001.1"/>
</dbReference>
<dbReference type="EMBL" id="QWIU01000001">
    <property type="protein sequence ID" value="RNA63978.1"/>
    <property type="molecule type" value="Genomic_DNA"/>
</dbReference>
<organism evidence="1 3">
    <name type="scientific">Chryseobacterium nematophagum</name>
    <dbReference type="NCBI Taxonomy" id="2305228"/>
    <lineage>
        <taxon>Bacteria</taxon>
        <taxon>Pseudomonadati</taxon>
        <taxon>Bacteroidota</taxon>
        <taxon>Flavobacteriia</taxon>
        <taxon>Flavobacteriales</taxon>
        <taxon>Weeksellaceae</taxon>
        <taxon>Chryseobacterium group</taxon>
        <taxon>Chryseobacterium</taxon>
    </lineage>
</organism>
<dbReference type="EMBL" id="QWIU01000001">
    <property type="protein sequence ID" value="RNA63951.1"/>
    <property type="molecule type" value="Genomic_DNA"/>
</dbReference>
<accession>A0A3M7TK67</accession>
<protein>
    <submittedName>
        <fullName evidence="1">Uncharacterized protein</fullName>
    </submittedName>
</protein>
<reference evidence="1 3" key="1">
    <citation type="submission" date="2018-08" db="EMBL/GenBank/DDBJ databases">
        <title>Chryseobacterium nematophagum: a novel matrix digesting pathogen of nematodes.</title>
        <authorList>
            <person name="Page A."/>
            <person name="Roberts M."/>
            <person name="Felix M.-A."/>
            <person name="Weir W."/>
        </authorList>
    </citation>
    <scope>NUCLEOTIDE SEQUENCE [LARGE SCALE GENOMIC DNA]</scope>
    <source>
        <strain evidence="1 3">JUb129</strain>
    </source>
</reference>
<gene>
    <name evidence="1" type="ORF">D1631_00120</name>
    <name evidence="2" type="ORF">D1631_00270</name>
</gene>
<comment type="caution">
    <text evidence="1">The sequence shown here is derived from an EMBL/GenBank/DDBJ whole genome shotgun (WGS) entry which is preliminary data.</text>
</comment>
<name>A0A3M7TK67_9FLAO</name>